<gene>
    <name evidence="4" type="ORF">HNR02_005770</name>
</gene>
<comment type="similarity">
    <text evidence="1">Belongs to the NmrA-type oxidoreductase family.</text>
</comment>
<dbReference type="EMBL" id="JACCFK010000002">
    <property type="protein sequence ID" value="NYI92395.1"/>
    <property type="molecule type" value="Genomic_DNA"/>
</dbReference>
<evidence type="ECO:0000256" key="1">
    <source>
        <dbReference type="ARBA" id="ARBA00006328"/>
    </source>
</evidence>
<dbReference type="PANTHER" id="PTHR42748">
    <property type="entry name" value="NITROGEN METABOLITE REPRESSION PROTEIN NMRA FAMILY MEMBER"/>
    <property type="match status" value="1"/>
</dbReference>
<protein>
    <submittedName>
        <fullName evidence="4">Uncharacterized protein YbjT (DUF2867 family)</fullName>
    </submittedName>
</protein>
<feature type="domain" description="NmrA-like" evidence="3">
    <location>
        <begin position="5"/>
        <end position="252"/>
    </location>
</feature>
<evidence type="ECO:0000313" key="4">
    <source>
        <dbReference type="EMBL" id="NYI92395.1"/>
    </source>
</evidence>
<dbReference type="InterPro" id="IPR051164">
    <property type="entry name" value="NmrA-like_oxidored"/>
</dbReference>
<evidence type="ECO:0000256" key="2">
    <source>
        <dbReference type="ARBA" id="ARBA00022857"/>
    </source>
</evidence>
<dbReference type="InterPro" id="IPR036291">
    <property type="entry name" value="NAD(P)-bd_dom_sf"/>
</dbReference>
<dbReference type="SUPFAM" id="SSF51735">
    <property type="entry name" value="NAD(P)-binding Rossmann-fold domains"/>
    <property type="match status" value="1"/>
</dbReference>
<accession>A0A853BC88</accession>
<keyword evidence="5" id="KW-1185">Reference proteome</keyword>
<sequence>MSTTTGRILVTGATGQQGGAVTRALTAAGVPVRALVRDPGSDRARALAANDVELVRGDLLDPATVSAALGGDVRGVFSVQTPDMRDPSGDAELVQGRNLIEAARAAGIRQFVHTSVGGADQHRDAPGWAEGRWKILEHYYETKSALQHLVRTAGFERWTLLKPGFFMENFLPPSFLLPQGLDGGLITVIRPDTELAMVAVADIGAAGAAAFLAPEAFHQVELELAGERVTVARAAKVLSESLGVELTAPEMSFDEAVAAGMPEFAGMHEWHNTVSQPARPETARALGIPVTSFRAWVDAHRDQLRAASSGV</sequence>
<name>A0A853BC88_9PSEU</name>
<evidence type="ECO:0000259" key="3">
    <source>
        <dbReference type="Pfam" id="PF05368"/>
    </source>
</evidence>
<dbReference type="RefSeq" id="WP_179776642.1">
    <property type="nucleotide sequence ID" value="NZ_JACCFK010000002.1"/>
</dbReference>
<comment type="caution">
    <text evidence="4">The sequence shown here is derived from an EMBL/GenBank/DDBJ whole genome shotgun (WGS) entry which is preliminary data.</text>
</comment>
<dbReference type="AlphaFoldDB" id="A0A853BC88"/>
<dbReference type="Pfam" id="PF05368">
    <property type="entry name" value="NmrA"/>
    <property type="match status" value="1"/>
</dbReference>
<dbReference type="Proteomes" id="UP000549616">
    <property type="component" value="Unassembled WGS sequence"/>
</dbReference>
<dbReference type="InterPro" id="IPR008030">
    <property type="entry name" value="NmrA-like"/>
</dbReference>
<evidence type="ECO:0000313" key="5">
    <source>
        <dbReference type="Proteomes" id="UP000549616"/>
    </source>
</evidence>
<dbReference type="Gene3D" id="3.40.50.720">
    <property type="entry name" value="NAD(P)-binding Rossmann-like Domain"/>
    <property type="match status" value="1"/>
</dbReference>
<reference evidence="4 5" key="1">
    <citation type="submission" date="2020-07" db="EMBL/GenBank/DDBJ databases">
        <title>Sequencing the genomes of 1000 actinobacteria strains.</title>
        <authorList>
            <person name="Klenk H.-P."/>
        </authorList>
    </citation>
    <scope>NUCLEOTIDE SEQUENCE [LARGE SCALE GENOMIC DNA]</scope>
    <source>
        <strain evidence="4 5">DSM 104006</strain>
    </source>
</reference>
<dbReference type="PANTHER" id="PTHR42748:SF7">
    <property type="entry name" value="NMRA LIKE REDOX SENSOR 1-RELATED"/>
    <property type="match status" value="1"/>
</dbReference>
<proteinExistence type="inferred from homology"/>
<organism evidence="4 5">
    <name type="scientific">Amycolatopsis endophytica</name>
    <dbReference type="NCBI Taxonomy" id="860233"/>
    <lineage>
        <taxon>Bacteria</taxon>
        <taxon>Bacillati</taxon>
        <taxon>Actinomycetota</taxon>
        <taxon>Actinomycetes</taxon>
        <taxon>Pseudonocardiales</taxon>
        <taxon>Pseudonocardiaceae</taxon>
        <taxon>Amycolatopsis</taxon>
    </lineage>
</organism>
<keyword evidence="2" id="KW-0521">NADP</keyword>